<accession>A0AAP0J2A6</accession>
<evidence type="ECO:0000313" key="1">
    <source>
        <dbReference type="EMBL" id="KAK9125750.1"/>
    </source>
</evidence>
<gene>
    <name evidence="1" type="ORF">Scep_014596</name>
</gene>
<protein>
    <submittedName>
        <fullName evidence="1">Uncharacterized protein</fullName>
    </submittedName>
</protein>
<dbReference type="Proteomes" id="UP001419268">
    <property type="component" value="Unassembled WGS sequence"/>
</dbReference>
<keyword evidence="2" id="KW-1185">Reference proteome</keyword>
<dbReference type="AlphaFoldDB" id="A0AAP0J2A6"/>
<reference evidence="1 2" key="1">
    <citation type="submission" date="2024-01" db="EMBL/GenBank/DDBJ databases">
        <title>Genome assemblies of Stephania.</title>
        <authorList>
            <person name="Yang L."/>
        </authorList>
    </citation>
    <scope>NUCLEOTIDE SEQUENCE [LARGE SCALE GENOMIC DNA]</scope>
    <source>
        <strain evidence="1">JXDWG</strain>
        <tissue evidence="1">Leaf</tissue>
    </source>
</reference>
<evidence type="ECO:0000313" key="2">
    <source>
        <dbReference type="Proteomes" id="UP001419268"/>
    </source>
</evidence>
<comment type="caution">
    <text evidence="1">The sequence shown here is derived from an EMBL/GenBank/DDBJ whole genome shotgun (WGS) entry which is preliminary data.</text>
</comment>
<sequence>MYADEMEMAMIWSILQNQMRTLRIQKFQFQIQCEIVRNMHVFKRHMAKSMQRGGAGIPIPSTQ</sequence>
<organism evidence="1 2">
    <name type="scientific">Stephania cephalantha</name>
    <dbReference type="NCBI Taxonomy" id="152367"/>
    <lineage>
        <taxon>Eukaryota</taxon>
        <taxon>Viridiplantae</taxon>
        <taxon>Streptophyta</taxon>
        <taxon>Embryophyta</taxon>
        <taxon>Tracheophyta</taxon>
        <taxon>Spermatophyta</taxon>
        <taxon>Magnoliopsida</taxon>
        <taxon>Ranunculales</taxon>
        <taxon>Menispermaceae</taxon>
        <taxon>Menispermoideae</taxon>
        <taxon>Cissampelideae</taxon>
        <taxon>Stephania</taxon>
    </lineage>
</organism>
<name>A0AAP0J2A6_9MAGN</name>
<dbReference type="EMBL" id="JBBNAG010000006">
    <property type="protein sequence ID" value="KAK9125750.1"/>
    <property type="molecule type" value="Genomic_DNA"/>
</dbReference>
<proteinExistence type="predicted"/>